<dbReference type="PANTHER" id="PTHR43245:SF58">
    <property type="entry name" value="BLL5923 PROTEIN"/>
    <property type="match status" value="1"/>
</dbReference>
<accession>A0A839ARM4</accession>
<dbReference type="RefSeq" id="WP_182124810.1">
    <property type="nucleotide sequence ID" value="NZ_JACGLS010000003.1"/>
</dbReference>
<evidence type="ECO:0000313" key="2">
    <source>
        <dbReference type="EMBL" id="MBA6156301.1"/>
    </source>
</evidence>
<dbReference type="SUPFAM" id="SSF51735">
    <property type="entry name" value="NAD(P)-binding Rossmann-fold domains"/>
    <property type="match status" value="1"/>
</dbReference>
<evidence type="ECO:0000259" key="1">
    <source>
        <dbReference type="Pfam" id="PF01370"/>
    </source>
</evidence>
<protein>
    <submittedName>
        <fullName evidence="2">NAD-dependent epimerase/dehydratase family protein</fullName>
    </submittedName>
</protein>
<dbReference type="Proteomes" id="UP000563906">
    <property type="component" value="Unassembled WGS sequence"/>
</dbReference>
<proteinExistence type="predicted"/>
<reference evidence="2 3" key="1">
    <citation type="submission" date="2020-07" db="EMBL/GenBank/DDBJ databases">
        <title>Bacterium isolated from marine sediment.</title>
        <authorList>
            <person name="Shang D."/>
            <person name="Du Z.-J."/>
        </authorList>
    </citation>
    <scope>NUCLEOTIDE SEQUENCE [LARGE SCALE GENOMIC DNA]</scope>
    <source>
        <strain evidence="2 3">S7007</strain>
    </source>
</reference>
<dbReference type="Pfam" id="PF01370">
    <property type="entry name" value="Epimerase"/>
    <property type="match status" value="1"/>
</dbReference>
<keyword evidence="3" id="KW-1185">Reference proteome</keyword>
<evidence type="ECO:0000313" key="3">
    <source>
        <dbReference type="Proteomes" id="UP000563906"/>
    </source>
</evidence>
<gene>
    <name evidence="2" type="ORF">H3Z83_07215</name>
</gene>
<dbReference type="AlphaFoldDB" id="A0A839ARM4"/>
<feature type="domain" description="NAD-dependent epimerase/dehydratase" evidence="1">
    <location>
        <begin position="5"/>
        <end position="216"/>
    </location>
</feature>
<dbReference type="InterPro" id="IPR036291">
    <property type="entry name" value="NAD(P)-bd_dom_sf"/>
</dbReference>
<dbReference type="InterPro" id="IPR001509">
    <property type="entry name" value="Epimerase_deHydtase"/>
</dbReference>
<name>A0A839ARM4_9FLAO</name>
<dbReference type="InterPro" id="IPR050177">
    <property type="entry name" value="Lipid_A_modif_metabolic_enz"/>
</dbReference>
<dbReference type="Gene3D" id="3.40.50.720">
    <property type="entry name" value="NAD(P)-binding Rossmann-like Domain"/>
    <property type="match status" value="1"/>
</dbReference>
<dbReference type="EMBL" id="JACGLS010000003">
    <property type="protein sequence ID" value="MBA6156301.1"/>
    <property type="molecule type" value="Genomic_DNA"/>
</dbReference>
<sequence>MTNNILISGITGFVGSNLFNYLKEDYRIQGVSRRITEELISYDTLDKEVLDISKAFIHLAGKAHDLKNTAQEEEYFAINFELTKQVFNKFLKSECEVFVFMSSVKAVADEVETFLTEEVIPNPVTVYGKSKLAAENYILSKEIPKDKRVYILRPCMIHGPYNKGNLNLLYSFVSKGIPYPFGRFKNKRSFLSVENLCFVIKELIENKNVLSGVYQVADDQPISTKELVKNIGLAINKRVLILNTPKFIINFLGKVGDVIPFPINSEKTHKLTSNYVVLNKRIKKAIGKRLPLSVEEGIQLTIKSFNK</sequence>
<organism evidence="2 3">
    <name type="scientific">Tenacibaculum pelagium</name>
    <dbReference type="NCBI Taxonomy" id="2759527"/>
    <lineage>
        <taxon>Bacteria</taxon>
        <taxon>Pseudomonadati</taxon>
        <taxon>Bacteroidota</taxon>
        <taxon>Flavobacteriia</taxon>
        <taxon>Flavobacteriales</taxon>
        <taxon>Flavobacteriaceae</taxon>
        <taxon>Tenacibaculum</taxon>
    </lineage>
</organism>
<comment type="caution">
    <text evidence="2">The sequence shown here is derived from an EMBL/GenBank/DDBJ whole genome shotgun (WGS) entry which is preliminary data.</text>
</comment>
<dbReference type="PANTHER" id="PTHR43245">
    <property type="entry name" value="BIFUNCTIONAL POLYMYXIN RESISTANCE PROTEIN ARNA"/>
    <property type="match status" value="1"/>
</dbReference>